<accession>A0A975G1P7</accession>
<keyword evidence="1" id="KW-0812">Transmembrane</keyword>
<dbReference type="EMBL" id="CP073078">
    <property type="protein sequence ID" value="QUD89488.1"/>
    <property type="molecule type" value="Genomic_DNA"/>
</dbReference>
<feature type="transmembrane region" description="Helical" evidence="1">
    <location>
        <begin position="6"/>
        <end position="25"/>
    </location>
</feature>
<name>A0A975G1P7_9CAUL</name>
<protein>
    <submittedName>
        <fullName evidence="2">DUF1295 domain-containing protein</fullName>
    </submittedName>
</protein>
<keyword evidence="1" id="KW-0472">Membrane</keyword>
<keyword evidence="1" id="KW-1133">Transmembrane helix</keyword>
<dbReference type="InterPro" id="IPR010721">
    <property type="entry name" value="UstE-like"/>
</dbReference>
<proteinExistence type="predicted"/>
<dbReference type="AlphaFoldDB" id="A0A975G1P7"/>
<feature type="transmembrane region" description="Helical" evidence="1">
    <location>
        <begin position="144"/>
        <end position="162"/>
    </location>
</feature>
<dbReference type="PROSITE" id="PS50244">
    <property type="entry name" value="S5A_REDUCTASE"/>
    <property type="match status" value="1"/>
</dbReference>
<keyword evidence="3" id="KW-1185">Reference proteome</keyword>
<evidence type="ECO:0000313" key="3">
    <source>
        <dbReference type="Proteomes" id="UP000676409"/>
    </source>
</evidence>
<reference evidence="2" key="1">
    <citation type="submission" date="2021-04" db="EMBL/GenBank/DDBJ databases">
        <title>The complete genome sequence of Caulobacter sp. S6.</title>
        <authorList>
            <person name="Tang Y."/>
            <person name="Ouyang W."/>
            <person name="Liu Q."/>
            <person name="Huang B."/>
            <person name="Guo Z."/>
            <person name="Lei P."/>
        </authorList>
    </citation>
    <scope>NUCLEOTIDE SEQUENCE</scope>
    <source>
        <strain evidence="2">S6</strain>
    </source>
</reference>
<dbReference type="PANTHER" id="PTHR32251:SF17">
    <property type="entry name" value="STEROID 5-ALPHA REDUCTASE C-TERMINAL DOMAIN-CONTAINING PROTEIN"/>
    <property type="match status" value="1"/>
</dbReference>
<evidence type="ECO:0000256" key="1">
    <source>
        <dbReference type="SAM" id="Phobius"/>
    </source>
</evidence>
<dbReference type="GO" id="GO:0016020">
    <property type="term" value="C:membrane"/>
    <property type="evidence" value="ECO:0007669"/>
    <property type="project" value="TreeGrafter"/>
</dbReference>
<dbReference type="KEGG" id="caul:KCG34_06295"/>
<feature type="transmembrane region" description="Helical" evidence="1">
    <location>
        <begin position="37"/>
        <end position="56"/>
    </location>
</feature>
<dbReference type="RefSeq" id="WP_211939540.1">
    <property type="nucleotide sequence ID" value="NZ_CP073078.1"/>
</dbReference>
<dbReference type="Proteomes" id="UP000676409">
    <property type="component" value="Chromosome"/>
</dbReference>
<feature type="transmembrane region" description="Helical" evidence="1">
    <location>
        <begin position="62"/>
        <end position="81"/>
    </location>
</feature>
<sequence length="275" mass="30498">MLADLQILVINALVLVALFLVLWRVAIAIKDVSFIDAVWALGMVVMAATTFLQVGQPTPRRMLLLGMCLLWGLRLGGYLLWRWRSHGPDRRYQTLLGKAETYKGWSFAKASLLLVFATQAPMLFAVCLPVQLGQLEAAPAQLGPLAWAGAGICLFGIVFESLGDLQLTRFRADPASRGKVLDTGLWRYTRHPNYFGDACAWWGLYLIAAETRVGLLALPAPILLTWTLMKWSGVPTVEGRLRKSRPGYARYVETTSGFVPWPPRPARPDAEAMAE</sequence>
<evidence type="ECO:0000313" key="2">
    <source>
        <dbReference type="EMBL" id="QUD89488.1"/>
    </source>
</evidence>
<feature type="transmembrane region" description="Helical" evidence="1">
    <location>
        <begin position="112"/>
        <end position="132"/>
    </location>
</feature>
<dbReference type="Pfam" id="PF06966">
    <property type="entry name" value="DUF1295"/>
    <property type="match status" value="1"/>
</dbReference>
<gene>
    <name evidence="2" type="ORF">KCG34_06295</name>
</gene>
<dbReference type="PANTHER" id="PTHR32251">
    <property type="entry name" value="3-OXO-5-ALPHA-STEROID 4-DEHYDROGENASE"/>
    <property type="match status" value="1"/>
</dbReference>
<organism evidence="2 3">
    <name type="scientific">Phenylobacterium montanum</name>
    <dbReference type="NCBI Taxonomy" id="2823693"/>
    <lineage>
        <taxon>Bacteria</taxon>
        <taxon>Pseudomonadati</taxon>
        <taxon>Pseudomonadota</taxon>
        <taxon>Alphaproteobacteria</taxon>
        <taxon>Caulobacterales</taxon>
        <taxon>Caulobacteraceae</taxon>
        <taxon>Phenylobacterium</taxon>
    </lineage>
</organism>
<dbReference type="Gene3D" id="1.20.120.1630">
    <property type="match status" value="1"/>
</dbReference>